<proteinExistence type="predicted"/>
<feature type="compositionally biased region" description="Pro residues" evidence="1">
    <location>
        <begin position="50"/>
        <end position="81"/>
    </location>
</feature>
<dbReference type="EMBL" id="CAFBLS010000051">
    <property type="protein sequence ID" value="CAB4868589.1"/>
    <property type="molecule type" value="Genomic_DNA"/>
</dbReference>
<dbReference type="InterPro" id="IPR036116">
    <property type="entry name" value="FN3_sf"/>
</dbReference>
<evidence type="ECO:0000259" key="3">
    <source>
        <dbReference type="PROSITE" id="PS51123"/>
    </source>
</evidence>
<feature type="domain" description="OmpA-like" evidence="3">
    <location>
        <begin position="265"/>
        <end position="373"/>
    </location>
</feature>
<dbReference type="InterPro" id="IPR036737">
    <property type="entry name" value="OmpA-like_sf"/>
</dbReference>
<dbReference type="SUPFAM" id="SSF103088">
    <property type="entry name" value="OmpA-like"/>
    <property type="match status" value="1"/>
</dbReference>
<dbReference type="Gene3D" id="3.30.1330.60">
    <property type="entry name" value="OmpA-like domain"/>
    <property type="match status" value="1"/>
</dbReference>
<evidence type="ECO:0000313" key="4">
    <source>
        <dbReference type="EMBL" id="CAB4868589.1"/>
    </source>
</evidence>
<organism evidence="4">
    <name type="scientific">freshwater metagenome</name>
    <dbReference type="NCBI Taxonomy" id="449393"/>
    <lineage>
        <taxon>unclassified sequences</taxon>
        <taxon>metagenomes</taxon>
        <taxon>ecological metagenomes</taxon>
    </lineage>
</organism>
<name>A0A6J7DJS6_9ZZZZ</name>
<dbReference type="SUPFAM" id="SSF49265">
    <property type="entry name" value="Fibronectin type III"/>
    <property type="match status" value="1"/>
</dbReference>
<evidence type="ECO:0000256" key="1">
    <source>
        <dbReference type="SAM" id="MobiDB-lite"/>
    </source>
</evidence>
<dbReference type="PROSITE" id="PS50853">
    <property type="entry name" value="FN3"/>
    <property type="match status" value="1"/>
</dbReference>
<dbReference type="InterPro" id="IPR003961">
    <property type="entry name" value="FN3_dom"/>
</dbReference>
<sequence>MFERAPSLAMSVAVTGLTDGVPYLLRVAAINAIGVGTEASPRGSVTPGAVTPPAPPAPAPGPSAEPTPTPSATPTPTPTAKPTPQALGPITNAESGHIPPGGLAAGASVLLSGGVPAALTIALRDTNGPARLVVSGEGFAMRILGRGSLDEPLGFTPGQVLIVASPQEPVAATGSVQARSGTLNEVHPVVVISGSGFRPLSGIKVYVLPDVIVGEVVTDAKGAFDARLSMPPNIPVGVGTLQMDGFTADGIVQSVSIGVAVEVPGSASTDWTDQEVFFAPRSAVLTPDAKTALRSTARAARGAAVRTEVRGYVQGTNATGNDEVLSGRRARAVAAYLRALGVAGSYIVMGEGRSADAGALGRCAEISIAYRVG</sequence>
<dbReference type="PROSITE" id="PS51123">
    <property type="entry name" value="OMPA_2"/>
    <property type="match status" value="1"/>
</dbReference>
<gene>
    <name evidence="4" type="ORF">UFOPK3402_00572</name>
</gene>
<protein>
    <submittedName>
        <fullName evidence="4">Unannotated protein</fullName>
    </submittedName>
</protein>
<dbReference type="Pfam" id="PF00691">
    <property type="entry name" value="OmpA"/>
    <property type="match status" value="1"/>
</dbReference>
<dbReference type="AlphaFoldDB" id="A0A6J7DJS6"/>
<reference evidence="4" key="1">
    <citation type="submission" date="2020-05" db="EMBL/GenBank/DDBJ databases">
        <authorList>
            <person name="Chiriac C."/>
            <person name="Salcher M."/>
            <person name="Ghai R."/>
            <person name="Kavagutti S V."/>
        </authorList>
    </citation>
    <scope>NUCLEOTIDE SEQUENCE</scope>
</reference>
<dbReference type="InterPro" id="IPR006665">
    <property type="entry name" value="OmpA-like"/>
</dbReference>
<feature type="domain" description="Fibronectin type-III" evidence="2">
    <location>
        <begin position="1"/>
        <end position="54"/>
    </location>
</feature>
<evidence type="ECO:0000259" key="2">
    <source>
        <dbReference type="PROSITE" id="PS50853"/>
    </source>
</evidence>
<feature type="region of interest" description="Disordered" evidence="1">
    <location>
        <begin position="38"/>
        <end position="99"/>
    </location>
</feature>
<accession>A0A6J7DJS6</accession>